<sequence>ETGTRTKMSPLPNFRLVLVLALLVGVYLADGQPDYCRCSARDEARTALHCSGDDALAKLTECGKMLLPEDAVHAAIICNATFEVLQLSDWSFASRLEHLSVRECRFERLQLEGATNLTSLSLASNELRLVDSAWLRPLKSLRCLDLSGNRLNRLPGNLTRHLTHLNLSRNEFSGLDAGWFGHSPFLVHLNLSHNRLESLVNISLGPVNISVLWDTYLPALQVLDLSWNKLTSLCGSCFAAQPRLSKLWLEHNRLKALPSKAFVGNSQLVAVYLAENPWHCDDQLKSWRNKWLLSLSNNPDKHRPSLEVQDSPRVLCASPSNWKGRRLFLFGFPLCESCACNVRVSLSVEVNCTGRGLSELPSALPLGTKVLVLARNHIRSLAMPAENVGYENLLLLDVQGNEVSSADQVEGTRGLRSLMSLNLGWNQLSSLPPHVLKLLGERSNDSLRLGHNPWLCDCNTVNFAVWLQHNKVRDIEDIRCSDLSSSRLAGQAIYTLLKSDLCPQPTNWTNGLLDVVNGIMAFLILAILTKLLRDYWRQKRSGKLPKFFGFV</sequence>
<comment type="caution">
    <text evidence="1">The sequence shown here is derived from an EMBL/GenBank/DDBJ whole genome shotgun (WGS) entry which is preliminary data.</text>
</comment>
<keyword evidence="2" id="KW-1185">Reference proteome</keyword>
<proteinExistence type="predicted"/>
<gene>
    <name evidence="1" type="ORF">HPB47_013771</name>
</gene>
<feature type="non-terminal residue" evidence="1">
    <location>
        <position position="1"/>
    </location>
</feature>
<organism evidence="1 2">
    <name type="scientific">Ixodes persulcatus</name>
    <name type="common">Taiga tick</name>
    <dbReference type="NCBI Taxonomy" id="34615"/>
    <lineage>
        <taxon>Eukaryota</taxon>
        <taxon>Metazoa</taxon>
        <taxon>Ecdysozoa</taxon>
        <taxon>Arthropoda</taxon>
        <taxon>Chelicerata</taxon>
        <taxon>Arachnida</taxon>
        <taxon>Acari</taxon>
        <taxon>Parasitiformes</taxon>
        <taxon>Ixodida</taxon>
        <taxon>Ixodoidea</taxon>
        <taxon>Ixodidae</taxon>
        <taxon>Ixodinae</taxon>
        <taxon>Ixodes</taxon>
    </lineage>
</organism>
<dbReference type="EMBL" id="JABSTQ010002009">
    <property type="protein sequence ID" value="KAG0444456.1"/>
    <property type="molecule type" value="Genomic_DNA"/>
</dbReference>
<dbReference type="Proteomes" id="UP000805193">
    <property type="component" value="Unassembled WGS sequence"/>
</dbReference>
<accession>A0AC60QZI5</accession>
<evidence type="ECO:0000313" key="1">
    <source>
        <dbReference type="EMBL" id="KAG0444456.1"/>
    </source>
</evidence>
<protein>
    <submittedName>
        <fullName evidence="1">Uncharacterized protein</fullName>
    </submittedName>
</protein>
<evidence type="ECO:0000313" key="2">
    <source>
        <dbReference type="Proteomes" id="UP000805193"/>
    </source>
</evidence>
<reference evidence="1 2" key="1">
    <citation type="journal article" date="2020" name="Cell">
        <title>Large-Scale Comparative Analyses of Tick Genomes Elucidate Their Genetic Diversity and Vector Capacities.</title>
        <authorList>
            <consortium name="Tick Genome and Microbiome Consortium (TIGMIC)"/>
            <person name="Jia N."/>
            <person name="Wang J."/>
            <person name="Shi W."/>
            <person name="Du L."/>
            <person name="Sun Y."/>
            <person name="Zhan W."/>
            <person name="Jiang J.F."/>
            <person name="Wang Q."/>
            <person name="Zhang B."/>
            <person name="Ji P."/>
            <person name="Bell-Sakyi L."/>
            <person name="Cui X.M."/>
            <person name="Yuan T.T."/>
            <person name="Jiang B.G."/>
            <person name="Yang W.F."/>
            <person name="Lam T.T."/>
            <person name="Chang Q.C."/>
            <person name="Ding S.J."/>
            <person name="Wang X.J."/>
            <person name="Zhu J.G."/>
            <person name="Ruan X.D."/>
            <person name="Zhao L."/>
            <person name="Wei J.T."/>
            <person name="Ye R.Z."/>
            <person name="Que T.C."/>
            <person name="Du C.H."/>
            <person name="Zhou Y.H."/>
            <person name="Cheng J.X."/>
            <person name="Dai P.F."/>
            <person name="Guo W.B."/>
            <person name="Han X.H."/>
            <person name="Huang E.J."/>
            <person name="Li L.F."/>
            <person name="Wei W."/>
            <person name="Gao Y.C."/>
            <person name="Liu J.Z."/>
            <person name="Shao H.Z."/>
            <person name="Wang X."/>
            <person name="Wang C.C."/>
            <person name="Yang T.C."/>
            <person name="Huo Q.B."/>
            <person name="Li W."/>
            <person name="Chen H.Y."/>
            <person name="Chen S.E."/>
            <person name="Zhou L.G."/>
            <person name="Ni X.B."/>
            <person name="Tian J.H."/>
            <person name="Sheng Y."/>
            <person name="Liu T."/>
            <person name="Pan Y.S."/>
            <person name="Xia L.Y."/>
            <person name="Li J."/>
            <person name="Zhao F."/>
            <person name="Cao W.C."/>
        </authorList>
    </citation>
    <scope>NUCLEOTIDE SEQUENCE [LARGE SCALE GENOMIC DNA]</scope>
    <source>
        <strain evidence="1">Iper-2018</strain>
    </source>
</reference>
<name>A0AC60QZI5_IXOPE</name>